<accession>A0A229USF7</accession>
<organism evidence="2 3">
    <name type="scientific">Paenibacillus rigui</name>
    <dbReference type="NCBI Taxonomy" id="554312"/>
    <lineage>
        <taxon>Bacteria</taxon>
        <taxon>Bacillati</taxon>
        <taxon>Bacillota</taxon>
        <taxon>Bacilli</taxon>
        <taxon>Bacillales</taxon>
        <taxon>Paenibacillaceae</taxon>
        <taxon>Paenibacillus</taxon>
    </lineage>
</organism>
<dbReference type="Pfam" id="PF01408">
    <property type="entry name" value="GFO_IDH_MocA"/>
    <property type="match status" value="1"/>
</dbReference>
<proteinExistence type="predicted"/>
<feature type="domain" description="Gfo/Idh/MocA-like oxidoreductase N-terminal" evidence="1">
    <location>
        <begin position="7"/>
        <end position="126"/>
    </location>
</feature>
<sequence length="426" mass="47291">MRNKQVQVVIVGIGGYGATHVKEMLHDIREQDAVLAGVVDVKPELSRFYGELAAAGIPMYDSLESFYANRPGGADLVVISTPIQYHCPQTCLALQHGSHVLVEKPVSATVQEARRMMEAEREAAGPFVAVGYNWSFSSQIQQLKRDIQSGLFGRPQRLRTLVLWRRTQDYFQKGWKGRVKSPQGDWILDSVAHNATSHYLHNMFYLLGDDTEASALPFRVQAELYRANPIENFDTCAVRAEVEGGVELLFLASHAVTGVEGPDFTFEFERAVISYAFGQDNEEIKAVFQDGTEKRYPKAGGAYFLGTGEQHSAVEESPKEQSKLLTCIQAVRTGSAGILCGLKAAYPQVLCMNGMLESSAVADFPESLIRWAEPERVVWVEGLKEALRQCYEQGRLPSELGKDWAVPGRWVELATYDSFEGGCLQP</sequence>
<dbReference type="InterPro" id="IPR036291">
    <property type="entry name" value="NAD(P)-bd_dom_sf"/>
</dbReference>
<dbReference type="GO" id="GO:0000166">
    <property type="term" value="F:nucleotide binding"/>
    <property type="evidence" value="ECO:0007669"/>
    <property type="project" value="InterPro"/>
</dbReference>
<evidence type="ECO:0000313" key="3">
    <source>
        <dbReference type="Proteomes" id="UP000215509"/>
    </source>
</evidence>
<dbReference type="Gene3D" id="3.40.50.720">
    <property type="entry name" value="NAD(P)-binding Rossmann-like Domain"/>
    <property type="match status" value="1"/>
</dbReference>
<dbReference type="InterPro" id="IPR000683">
    <property type="entry name" value="Gfo/Idh/MocA-like_OxRdtase_N"/>
</dbReference>
<reference evidence="2 3" key="1">
    <citation type="submission" date="2017-07" db="EMBL/GenBank/DDBJ databases">
        <title>Genome sequencing and assembly of Paenibacillus rigui.</title>
        <authorList>
            <person name="Mayilraj S."/>
        </authorList>
    </citation>
    <scope>NUCLEOTIDE SEQUENCE [LARGE SCALE GENOMIC DNA]</scope>
    <source>
        <strain evidence="2 3">JCM 16352</strain>
    </source>
</reference>
<dbReference type="InterPro" id="IPR052515">
    <property type="entry name" value="Gfo/Idh/MocA_Oxidoreductase"/>
</dbReference>
<dbReference type="PANTHER" id="PTHR43249:SF1">
    <property type="entry name" value="D-GLUCOSIDE 3-DEHYDROGENASE"/>
    <property type="match status" value="1"/>
</dbReference>
<name>A0A229USF7_9BACL</name>
<gene>
    <name evidence="2" type="ORF">CF651_13295</name>
</gene>
<dbReference type="SUPFAM" id="SSF55347">
    <property type="entry name" value="Glyceraldehyde-3-phosphate dehydrogenase-like, C-terminal domain"/>
    <property type="match status" value="1"/>
</dbReference>
<dbReference type="PANTHER" id="PTHR43249">
    <property type="entry name" value="UDP-N-ACETYL-2-AMINO-2-DEOXY-D-GLUCURONATE OXIDASE"/>
    <property type="match status" value="1"/>
</dbReference>
<dbReference type="AlphaFoldDB" id="A0A229USF7"/>
<keyword evidence="3" id="KW-1185">Reference proteome</keyword>
<protein>
    <recommendedName>
        <fullName evidence="1">Gfo/Idh/MocA-like oxidoreductase N-terminal domain-containing protein</fullName>
    </recommendedName>
</protein>
<dbReference type="RefSeq" id="WP_094015330.1">
    <property type="nucleotide sequence ID" value="NZ_NMQW01000017.1"/>
</dbReference>
<evidence type="ECO:0000313" key="2">
    <source>
        <dbReference type="EMBL" id="OXM86181.1"/>
    </source>
</evidence>
<dbReference type="Gene3D" id="3.30.360.10">
    <property type="entry name" value="Dihydrodipicolinate Reductase, domain 2"/>
    <property type="match status" value="1"/>
</dbReference>
<evidence type="ECO:0000259" key="1">
    <source>
        <dbReference type="Pfam" id="PF01408"/>
    </source>
</evidence>
<dbReference type="EMBL" id="NMQW01000017">
    <property type="protein sequence ID" value="OXM86181.1"/>
    <property type="molecule type" value="Genomic_DNA"/>
</dbReference>
<comment type="caution">
    <text evidence="2">The sequence shown here is derived from an EMBL/GenBank/DDBJ whole genome shotgun (WGS) entry which is preliminary data.</text>
</comment>
<dbReference type="OrthoDB" id="9781966at2"/>
<dbReference type="Proteomes" id="UP000215509">
    <property type="component" value="Unassembled WGS sequence"/>
</dbReference>
<dbReference type="SUPFAM" id="SSF51735">
    <property type="entry name" value="NAD(P)-binding Rossmann-fold domains"/>
    <property type="match status" value="1"/>
</dbReference>